<keyword evidence="2" id="KW-0378">Hydrolase</keyword>
<feature type="domain" description="Autotransporter" evidence="1">
    <location>
        <begin position="41"/>
        <end position="337"/>
    </location>
</feature>
<evidence type="ECO:0000313" key="2">
    <source>
        <dbReference type="EMBL" id="WPL16645.1"/>
    </source>
</evidence>
<dbReference type="InterPro" id="IPR006315">
    <property type="entry name" value="OM_autotransptr_brl_dom"/>
</dbReference>
<dbReference type="Pfam" id="PF03797">
    <property type="entry name" value="Autotransporter"/>
    <property type="match status" value="1"/>
</dbReference>
<dbReference type="NCBIfam" id="TIGR01414">
    <property type="entry name" value="autotrans_barl"/>
    <property type="match status" value="1"/>
</dbReference>
<sequence length="337" mass="36760">MVASRMMRLRLASHTDTSALDPSLVAGLLYGQTGGAASADALNGKTGGFITAEYVNGSQDLDSYTYGYDMHGWTLTAGGDYRFGDNFIAGAMINYLQSTTDYDRSKGDMTMDGWGLGVYGTYYLDNGLFFEGTAGYNWNDFDLSRRISYSINNPGSITNVNQTAKSNPEGKVFYATLGTGYTINRQSFTFTPQFSLDYSHNRIGSYREQMSNPNAAGGSWALAYDSQSFTSLTSRLGLMAAKAISTGSGVFVPQLSIHWVHEFENNQEGIGARFINDLSATPVTIWTTKPDHNYFDLGVGISGQFANGRSAFISYNTILGYDDVSQYAISAGVRMEF</sequence>
<dbReference type="RefSeq" id="WP_328987189.1">
    <property type="nucleotide sequence ID" value="NZ_CP121472.1"/>
</dbReference>
<dbReference type="EMBL" id="CP121472">
    <property type="protein sequence ID" value="WPL16645.1"/>
    <property type="molecule type" value="Genomic_DNA"/>
</dbReference>
<name>A0ABZ0SAQ5_9GAMM</name>
<dbReference type="InterPro" id="IPR036709">
    <property type="entry name" value="Autotransporte_beta_dom_sf"/>
</dbReference>
<protein>
    <submittedName>
        <fullName evidence="2">Esterase EstP</fullName>
        <ecNumber evidence="2">3.1.1.1</ecNumber>
    </submittedName>
</protein>
<dbReference type="SUPFAM" id="SSF103515">
    <property type="entry name" value="Autotransporter"/>
    <property type="match status" value="1"/>
</dbReference>
<gene>
    <name evidence="2" type="primary">estP_2</name>
    <name evidence="2" type="ORF">Thiowin_01612</name>
</gene>
<organism evidence="2 3">
    <name type="scientific">Thiorhodovibrio winogradskyi</name>
    <dbReference type="NCBI Taxonomy" id="77007"/>
    <lineage>
        <taxon>Bacteria</taxon>
        <taxon>Pseudomonadati</taxon>
        <taxon>Pseudomonadota</taxon>
        <taxon>Gammaproteobacteria</taxon>
        <taxon>Chromatiales</taxon>
        <taxon>Chromatiaceae</taxon>
        <taxon>Thiorhodovibrio</taxon>
    </lineage>
</organism>
<dbReference type="InterPro" id="IPR005546">
    <property type="entry name" value="Autotransporte_beta"/>
</dbReference>
<proteinExistence type="predicted"/>
<dbReference type="Gene3D" id="2.40.128.130">
    <property type="entry name" value="Autotransporter beta-domain"/>
    <property type="match status" value="1"/>
</dbReference>
<evidence type="ECO:0000313" key="3">
    <source>
        <dbReference type="Proteomes" id="UP001432180"/>
    </source>
</evidence>
<dbReference type="SMART" id="SM00869">
    <property type="entry name" value="Autotransporter"/>
    <property type="match status" value="1"/>
</dbReference>
<dbReference type="PROSITE" id="PS51208">
    <property type="entry name" value="AUTOTRANSPORTER"/>
    <property type="match status" value="1"/>
</dbReference>
<dbReference type="Proteomes" id="UP001432180">
    <property type="component" value="Chromosome"/>
</dbReference>
<reference evidence="2 3" key="1">
    <citation type="journal article" date="2023" name="Microorganisms">
        <title>Thiorhodovibrio frisius and Trv. litoralis spp. nov., Two Novel Members from a Clade of Fastidious Purple Sulfur Bacteria That Exhibit Unique Red-Shifted Light-Harvesting Capabilities.</title>
        <authorList>
            <person name="Methner A."/>
            <person name="Kuzyk S.B."/>
            <person name="Petersen J."/>
            <person name="Bauer S."/>
            <person name="Brinkmann H."/>
            <person name="Sichau K."/>
            <person name="Wanner G."/>
            <person name="Wolf J."/>
            <person name="Neumann-Schaal M."/>
            <person name="Henke P."/>
            <person name="Tank M."/>
            <person name="Sproer C."/>
            <person name="Bunk B."/>
            <person name="Overmann J."/>
        </authorList>
    </citation>
    <scope>NUCLEOTIDE SEQUENCE [LARGE SCALE GENOMIC DNA]</scope>
    <source>
        <strain evidence="2 3">DSM 6702</strain>
    </source>
</reference>
<keyword evidence="3" id="KW-1185">Reference proteome</keyword>
<dbReference type="GO" id="GO:0106435">
    <property type="term" value="F:carboxylesterase activity"/>
    <property type="evidence" value="ECO:0007669"/>
    <property type="project" value="UniProtKB-EC"/>
</dbReference>
<evidence type="ECO:0000259" key="1">
    <source>
        <dbReference type="PROSITE" id="PS51208"/>
    </source>
</evidence>
<accession>A0ABZ0SAQ5</accession>
<dbReference type="EC" id="3.1.1.1" evidence="2"/>